<evidence type="ECO:0000256" key="1">
    <source>
        <dbReference type="ARBA" id="ARBA00022553"/>
    </source>
</evidence>
<feature type="domain" description="Histidine kinase" evidence="7">
    <location>
        <begin position="171"/>
        <end position="382"/>
    </location>
</feature>
<dbReference type="SMART" id="SM00387">
    <property type="entry name" value="HATPase_c"/>
    <property type="match status" value="1"/>
</dbReference>
<dbReference type="RefSeq" id="WP_217068253.1">
    <property type="nucleotide sequence ID" value="NZ_JAHQCS010000160.1"/>
</dbReference>
<dbReference type="Pfam" id="PF02518">
    <property type="entry name" value="HATPase_c"/>
    <property type="match status" value="1"/>
</dbReference>
<proteinExistence type="predicted"/>
<keyword evidence="3" id="KW-0547">Nucleotide-binding</keyword>
<dbReference type="EMBL" id="JAHQCS010000160">
    <property type="protein sequence ID" value="MBU9713988.1"/>
    <property type="molecule type" value="Genomic_DNA"/>
</dbReference>
<feature type="coiled-coil region" evidence="6">
    <location>
        <begin position="133"/>
        <end position="168"/>
    </location>
</feature>
<dbReference type="InterPro" id="IPR005467">
    <property type="entry name" value="His_kinase_dom"/>
</dbReference>
<keyword evidence="6" id="KW-0175">Coiled coil</keyword>
<dbReference type="CDD" id="cd00082">
    <property type="entry name" value="HisKA"/>
    <property type="match status" value="1"/>
</dbReference>
<evidence type="ECO:0000256" key="3">
    <source>
        <dbReference type="ARBA" id="ARBA00022741"/>
    </source>
</evidence>
<evidence type="ECO:0000256" key="4">
    <source>
        <dbReference type="ARBA" id="ARBA00022777"/>
    </source>
</evidence>
<evidence type="ECO:0000313" key="9">
    <source>
        <dbReference type="Proteomes" id="UP000784880"/>
    </source>
</evidence>
<accession>A0ABS6JKC3</accession>
<gene>
    <name evidence="8" type="ORF">KS419_19835</name>
</gene>
<evidence type="ECO:0000259" key="7">
    <source>
        <dbReference type="PROSITE" id="PS50109"/>
    </source>
</evidence>
<keyword evidence="2" id="KW-0808">Transferase</keyword>
<keyword evidence="9" id="KW-1185">Reference proteome</keyword>
<reference evidence="8 9" key="1">
    <citation type="submission" date="2021-06" db="EMBL/GenBank/DDBJ databases">
        <title>Bacillus sp. RD4P76, an endophyte from a halophyte.</title>
        <authorList>
            <person name="Sun J.-Q."/>
        </authorList>
    </citation>
    <scope>NUCLEOTIDE SEQUENCE [LARGE SCALE GENOMIC DNA]</scope>
    <source>
        <strain evidence="8 9">CGMCC 1.15917</strain>
    </source>
</reference>
<dbReference type="InterPro" id="IPR003661">
    <property type="entry name" value="HisK_dim/P_dom"/>
</dbReference>
<dbReference type="PANTHER" id="PTHR43547">
    <property type="entry name" value="TWO-COMPONENT HISTIDINE KINASE"/>
    <property type="match status" value="1"/>
</dbReference>
<name>A0ABS6JKC3_9BACI</name>
<organism evidence="8 9">
    <name type="scientific">Evansella tamaricis</name>
    <dbReference type="NCBI Taxonomy" id="2069301"/>
    <lineage>
        <taxon>Bacteria</taxon>
        <taxon>Bacillati</taxon>
        <taxon>Bacillota</taxon>
        <taxon>Bacilli</taxon>
        <taxon>Bacillales</taxon>
        <taxon>Bacillaceae</taxon>
        <taxon>Evansella</taxon>
    </lineage>
</organism>
<sequence>MKTDQNNELNKYLLKEKIHIIDEVVRLFHQYFSWDENTEETVSVIASDLLYCYLTDISEGRHMVNDIGIKIGIFMRRKQLDIGNMLAYLGDIRIFLENLVRHQPVGKLDQAEGIAKINSFFIDVQTSIILPAMELLNEELANKSLEIRKKEEQLLRNERERVQVLSKLSNSFAHEIRNPLTSIKGFVQLLESRIEKPCDEKMYFHYINQEIEELEDQVNQILFLSNRKNHQDFKLKPVQLNGLIVNALQTFQPVFYDHQVQVNVKLLRHTAIKGVEDQIKLACYKLIQNAVDALLTKENNRKIEVELKQHGNAVSLVVSNNGPPIPTVLKESIFDPFVSTKELGKGIGLAITKQIIEKHQGTIQFISDGYWTTFTLTFPENKIINDMS</sequence>
<dbReference type="InterPro" id="IPR003594">
    <property type="entry name" value="HATPase_dom"/>
</dbReference>
<evidence type="ECO:0000256" key="5">
    <source>
        <dbReference type="ARBA" id="ARBA00022840"/>
    </source>
</evidence>
<evidence type="ECO:0000256" key="6">
    <source>
        <dbReference type="SAM" id="Coils"/>
    </source>
</evidence>
<comment type="caution">
    <text evidence="8">The sequence shown here is derived from an EMBL/GenBank/DDBJ whole genome shotgun (WGS) entry which is preliminary data.</text>
</comment>
<keyword evidence="4 8" id="KW-0418">Kinase</keyword>
<dbReference type="SMART" id="SM00388">
    <property type="entry name" value="HisKA"/>
    <property type="match status" value="1"/>
</dbReference>
<dbReference type="Pfam" id="PF00512">
    <property type="entry name" value="HisKA"/>
    <property type="match status" value="1"/>
</dbReference>
<dbReference type="PANTHER" id="PTHR43547:SF2">
    <property type="entry name" value="HYBRID SIGNAL TRANSDUCTION HISTIDINE KINASE C"/>
    <property type="match status" value="1"/>
</dbReference>
<protein>
    <submittedName>
        <fullName evidence="8">HAMP domain-containing histidine kinase</fullName>
    </submittedName>
</protein>
<keyword evidence="1" id="KW-0597">Phosphoprotein</keyword>
<dbReference type="PROSITE" id="PS50109">
    <property type="entry name" value="HIS_KIN"/>
    <property type="match status" value="1"/>
</dbReference>
<evidence type="ECO:0000256" key="2">
    <source>
        <dbReference type="ARBA" id="ARBA00022679"/>
    </source>
</evidence>
<evidence type="ECO:0000313" key="8">
    <source>
        <dbReference type="EMBL" id="MBU9713988.1"/>
    </source>
</evidence>
<keyword evidence="5" id="KW-0067">ATP-binding</keyword>
<dbReference type="GO" id="GO:0016301">
    <property type="term" value="F:kinase activity"/>
    <property type="evidence" value="ECO:0007669"/>
    <property type="project" value="UniProtKB-KW"/>
</dbReference>
<dbReference type="Proteomes" id="UP000784880">
    <property type="component" value="Unassembled WGS sequence"/>
</dbReference>